<protein>
    <submittedName>
        <fullName evidence="2">Scr1 family TA system antitoxin-like transcriptional regulator</fullName>
    </submittedName>
</protein>
<reference evidence="2 3" key="1">
    <citation type="submission" date="2024-09" db="EMBL/GenBank/DDBJ databases">
        <authorList>
            <person name="Sun Q."/>
            <person name="Mori K."/>
        </authorList>
    </citation>
    <scope>NUCLEOTIDE SEQUENCE [LARGE SCALE GENOMIC DNA]</scope>
    <source>
        <strain evidence="2 3">JCM 3331</strain>
    </source>
</reference>
<keyword evidence="3" id="KW-1185">Reference proteome</keyword>
<gene>
    <name evidence="2" type="ORF">ACFFTL_45255</name>
</gene>
<dbReference type="PROSITE" id="PS50943">
    <property type="entry name" value="HTH_CROC1"/>
    <property type="match status" value="1"/>
</dbReference>
<proteinExistence type="predicted"/>
<sequence length="289" mass="32392">MTRETRSTFGNVVRTVVAVGTSGDPSQVRRLVGDLIRIHRVRAGLTQRDASEKLLVSESLMGAYERAERIPTMDFLRNADQAFDARGALKACVELMDEEKYAPKILNWVRLERLARVISAYETMLIPGLLQTETYALALYKTRVPAFTESEIERHVQARLERQPVLTRNPPPRLGFVVEESVLDRPLGGDKAFKGQLLHLLECMGTLNHLTFQIMPTKRHTHAGLNGPMKLMATEEGRSLVFVEGQGGDTVISKPERASDLFDLFGTLRAQALTPWETAELIERKAAQL</sequence>
<dbReference type="InterPro" id="IPR010982">
    <property type="entry name" value="Lambda_DNA-bd_dom_sf"/>
</dbReference>
<dbReference type="SMART" id="SM00530">
    <property type="entry name" value="HTH_XRE"/>
    <property type="match status" value="1"/>
</dbReference>
<evidence type="ECO:0000259" key="1">
    <source>
        <dbReference type="PROSITE" id="PS50943"/>
    </source>
</evidence>
<dbReference type="Gene3D" id="1.10.260.40">
    <property type="entry name" value="lambda repressor-like DNA-binding domains"/>
    <property type="match status" value="1"/>
</dbReference>
<dbReference type="Pfam" id="PF13560">
    <property type="entry name" value="HTH_31"/>
    <property type="match status" value="1"/>
</dbReference>
<evidence type="ECO:0000313" key="3">
    <source>
        <dbReference type="Proteomes" id="UP001589710"/>
    </source>
</evidence>
<dbReference type="SUPFAM" id="SSF47413">
    <property type="entry name" value="lambda repressor-like DNA-binding domains"/>
    <property type="match status" value="1"/>
</dbReference>
<dbReference type="InterPro" id="IPR001387">
    <property type="entry name" value="Cro/C1-type_HTH"/>
</dbReference>
<dbReference type="InterPro" id="IPR043917">
    <property type="entry name" value="DUF5753"/>
</dbReference>
<comment type="caution">
    <text evidence="2">The sequence shown here is derived from an EMBL/GenBank/DDBJ whole genome shotgun (WGS) entry which is preliminary data.</text>
</comment>
<evidence type="ECO:0000313" key="2">
    <source>
        <dbReference type="EMBL" id="MFB9579270.1"/>
    </source>
</evidence>
<dbReference type="Pfam" id="PF19054">
    <property type="entry name" value="DUF5753"/>
    <property type="match status" value="1"/>
</dbReference>
<dbReference type="Proteomes" id="UP001589710">
    <property type="component" value="Unassembled WGS sequence"/>
</dbReference>
<accession>A0ABV5RN06</accession>
<dbReference type="EMBL" id="JBHMCG010000218">
    <property type="protein sequence ID" value="MFB9579270.1"/>
    <property type="molecule type" value="Genomic_DNA"/>
</dbReference>
<feature type="domain" description="HTH cro/C1-type" evidence="1">
    <location>
        <begin position="36"/>
        <end position="89"/>
    </location>
</feature>
<name>A0ABV5RN06_9ACTN</name>
<dbReference type="RefSeq" id="WP_386145300.1">
    <property type="nucleotide sequence ID" value="NZ_JBHMCG010000218.1"/>
</dbReference>
<dbReference type="CDD" id="cd00093">
    <property type="entry name" value="HTH_XRE"/>
    <property type="match status" value="1"/>
</dbReference>
<organism evidence="2 3">
    <name type="scientific">Streptomyces yanii</name>
    <dbReference type="NCBI Taxonomy" id="78510"/>
    <lineage>
        <taxon>Bacteria</taxon>
        <taxon>Bacillati</taxon>
        <taxon>Actinomycetota</taxon>
        <taxon>Actinomycetes</taxon>
        <taxon>Kitasatosporales</taxon>
        <taxon>Streptomycetaceae</taxon>
        <taxon>Streptomyces</taxon>
    </lineage>
</organism>